<organism evidence="1">
    <name type="scientific">Myoviridae sp. ctshb19</name>
    <dbReference type="NCBI Taxonomy" id="2825194"/>
    <lineage>
        <taxon>Viruses</taxon>
        <taxon>Duplodnaviria</taxon>
        <taxon>Heunggongvirae</taxon>
        <taxon>Uroviricota</taxon>
        <taxon>Caudoviricetes</taxon>
    </lineage>
</organism>
<dbReference type="EMBL" id="BK016086">
    <property type="protein sequence ID" value="DAF93461.1"/>
    <property type="molecule type" value="Genomic_DNA"/>
</dbReference>
<evidence type="ECO:0000313" key="1">
    <source>
        <dbReference type="EMBL" id="DAF93461.1"/>
    </source>
</evidence>
<protein>
    <submittedName>
        <fullName evidence="1">Uncharacterized protein</fullName>
    </submittedName>
</protein>
<accession>A0A8S5UG47</accession>
<reference evidence="1" key="1">
    <citation type="journal article" date="2021" name="Proc. Natl. Acad. Sci. U.S.A.">
        <title>A Catalog of Tens of Thousands of Viruses from Human Metagenomes Reveals Hidden Associations with Chronic Diseases.</title>
        <authorList>
            <person name="Tisza M.J."/>
            <person name="Buck C.B."/>
        </authorList>
    </citation>
    <scope>NUCLEOTIDE SEQUENCE</scope>
    <source>
        <strain evidence="1">Ctshb19</strain>
    </source>
</reference>
<name>A0A8S5UG47_9CAUD</name>
<proteinExistence type="predicted"/>
<sequence length="267" mass="31433">MLWRSAELTKCVKRWGFKLYKDRDEMRWVHKTFDDCSVIIDRFRIHVEILQSREWPTYCDDREIRIAVAPADVVECIDRQMCEIAEQQATFKVMMDEVAHWAKQQGVDGKFQKTSFDDSTFNFCIRKGQALMDEAVFVMQHRIGEFIFEQDYEEHKVESSSDVKELLLGKNFCDWPHDRVPMVFKGKSLYTFAQPSAFRPLIFQFGCKDILEHKGEVSLSASSEPLNSLVAQQGDTRRYYEIQFKAPVTKEQFLEIYKTHTGEDFKC</sequence>